<dbReference type="InterPro" id="IPR018732">
    <property type="entry name" value="Dpy-19/Dpy-19-like"/>
</dbReference>
<name>A0A834VHA5_SARSC</name>
<dbReference type="Pfam" id="PF10034">
    <property type="entry name" value="Dpy19"/>
    <property type="match status" value="1"/>
</dbReference>
<evidence type="ECO:0000256" key="7">
    <source>
        <dbReference type="ARBA" id="ARBA00023136"/>
    </source>
</evidence>
<feature type="transmembrane region" description="Helical" evidence="8">
    <location>
        <begin position="267"/>
        <end position="290"/>
    </location>
</feature>
<comment type="subcellular location">
    <subcellularLocation>
        <location evidence="1">Membrane</location>
        <topology evidence="1">Multi-pass membrane protein</topology>
    </subcellularLocation>
</comment>
<keyword evidence="6 8" id="KW-1133">Transmembrane helix</keyword>
<evidence type="ECO:0000256" key="6">
    <source>
        <dbReference type="ARBA" id="ARBA00022989"/>
    </source>
</evidence>
<keyword evidence="4 9" id="KW-0808">Transferase</keyword>
<evidence type="ECO:0000256" key="5">
    <source>
        <dbReference type="ARBA" id="ARBA00022692"/>
    </source>
</evidence>
<evidence type="ECO:0000313" key="11">
    <source>
        <dbReference type="Proteomes" id="UP000070412"/>
    </source>
</evidence>
<evidence type="ECO:0000313" key="10">
    <source>
        <dbReference type="EnsemblMetazoa" id="KAF7495840.1"/>
    </source>
</evidence>
<feature type="transmembrane region" description="Helical" evidence="8">
    <location>
        <begin position="467"/>
        <end position="486"/>
    </location>
</feature>
<proteinExistence type="inferred from homology"/>
<feature type="transmembrane region" description="Helical" evidence="8">
    <location>
        <begin position="156"/>
        <end position="182"/>
    </location>
</feature>
<keyword evidence="7 8" id="KW-0472">Membrane</keyword>
<evidence type="ECO:0000256" key="8">
    <source>
        <dbReference type="SAM" id="Phobius"/>
    </source>
</evidence>
<feature type="transmembrane region" description="Helical" evidence="8">
    <location>
        <begin position="333"/>
        <end position="350"/>
    </location>
</feature>
<reference evidence="9" key="2">
    <citation type="submission" date="2020-01" db="EMBL/GenBank/DDBJ databases">
        <authorList>
            <person name="Korhonen P.K.K."/>
            <person name="Guangxu M.G."/>
            <person name="Wang T.W."/>
            <person name="Stroehlein A.J.S."/>
            <person name="Young N.D."/>
            <person name="Ang C.-S.A."/>
            <person name="Fernando D.W.F."/>
            <person name="Lu H.L."/>
            <person name="Taylor S.T."/>
            <person name="Ehtesham M.E.M."/>
            <person name="Najaraj S.H.N."/>
            <person name="Harsha G.H.G."/>
            <person name="Madugundu A.M."/>
            <person name="Renuse S.R."/>
            <person name="Holt D.H."/>
            <person name="Pandey A.P."/>
            <person name="Papenfuss A.P."/>
            <person name="Gasser R.B.G."/>
            <person name="Fischer K.F."/>
        </authorList>
    </citation>
    <scope>NUCLEOTIDE SEQUENCE</scope>
    <source>
        <strain evidence="9">SSS_KF_BRIS2020</strain>
    </source>
</reference>
<keyword evidence="11" id="KW-1185">Reference proteome</keyword>
<evidence type="ECO:0000313" key="9">
    <source>
        <dbReference type="EMBL" id="KAF7495840.1"/>
    </source>
</evidence>
<gene>
    <name evidence="9" type="primary">SSS_229g</name>
    <name evidence="9" type="ORF">SSS_229</name>
</gene>
<evidence type="ECO:0000256" key="4">
    <source>
        <dbReference type="ARBA" id="ARBA00022679"/>
    </source>
</evidence>
<feature type="transmembrane region" description="Helical" evidence="8">
    <location>
        <begin position="9"/>
        <end position="29"/>
    </location>
</feature>
<organism evidence="9">
    <name type="scientific">Sarcoptes scabiei</name>
    <name type="common">Itch mite</name>
    <name type="synonym">Acarus scabiei</name>
    <dbReference type="NCBI Taxonomy" id="52283"/>
    <lineage>
        <taxon>Eukaryota</taxon>
        <taxon>Metazoa</taxon>
        <taxon>Ecdysozoa</taxon>
        <taxon>Arthropoda</taxon>
        <taxon>Chelicerata</taxon>
        <taxon>Arachnida</taxon>
        <taxon>Acari</taxon>
        <taxon>Acariformes</taxon>
        <taxon>Sarcoptiformes</taxon>
        <taxon>Astigmata</taxon>
        <taxon>Psoroptidia</taxon>
        <taxon>Sarcoptoidea</taxon>
        <taxon>Sarcoptidae</taxon>
        <taxon>Sarcoptinae</taxon>
        <taxon>Sarcoptes</taxon>
    </lineage>
</organism>
<reference evidence="10" key="3">
    <citation type="submission" date="2022-06" db="UniProtKB">
        <authorList>
            <consortium name="EnsemblMetazoa"/>
        </authorList>
    </citation>
    <scope>IDENTIFICATION</scope>
</reference>
<dbReference type="PANTHER" id="PTHR31488">
    <property type="entry name" value="DPY-19-LIKE 1, LIKE (H. SAPIENS)"/>
    <property type="match status" value="1"/>
</dbReference>
<protein>
    <submittedName>
        <fullName evidence="9">C-mannosyltransferase dpy-19</fullName>
    </submittedName>
</protein>
<dbReference type="AlphaFoldDB" id="A0A834VHA5"/>
<feature type="transmembrane region" description="Helical" evidence="8">
    <location>
        <begin position="435"/>
        <end position="455"/>
    </location>
</feature>
<dbReference type="GO" id="GO:0000030">
    <property type="term" value="F:mannosyltransferase activity"/>
    <property type="evidence" value="ECO:0007669"/>
    <property type="project" value="TreeGrafter"/>
</dbReference>
<keyword evidence="5 8" id="KW-0812">Transmembrane</keyword>
<dbReference type="EMBL" id="WVUK01000044">
    <property type="protein sequence ID" value="KAF7495840.1"/>
    <property type="molecule type" value="Genomic_DNA"/>
</dbReference>
<dbReference type="PANTHER" id="PTHR31488:SF1">
    <property type="entry name" value="C-MANNOSYLTRANSFERASE DPY19L1"/>
    <property type="match status" value="1"/>
</dbReference>
<dbReference type="GO" id="GO:0005637">
    <property type="term" value="C:nuclear inner membrane"/>
    <property type="evidence" value="ECO:0007669"/>
    <property type="project" value="TreeGrafter"/>
</dbReference>
<keyword evidence="3 9" id="KW-0328">Glycosyltransferase</keyword>
<sequence>MIEFKSDKILLTICVAIYWVYFFYLTRMFENDRNYQFLTEREREISLTSEQALYYHYYKYLTSNLNANISTLIKSLSKDYRSQAPTPINALQQYNLIPELLIGLVYRFSRFIVIDIFQNDFEAWHRCYYIEYENESNETLKNLNTRLSCEGLGEPFYFYVNAVFALNSFVPVLIGLIAFYLFGRSYCSLLFAVSIFALHQTDSSRVQWAIALRENFGYPLFLMNQLWFLRIVTGSKKSHHPIRINKMNFILMTFGITLQLLCWQFSSFILCANLIALYLSFELLPRIFYISNVDNFFDKFSVLLRQYFQINFVAILFQSSIQLGNVFVLRSPYFILVSSYLSTSLFLNRFDHHHSFKNTHLIKLFLICFFNIWNGLLLRGFPTIFNIANSDALFEENDAHVWSVLISKIWPNHKTFHTLIYTCSKEFDHISLDEFISLSIQLGPSILLAILYEVIKCIKMRRKTNPLIESLIIYNWMIGFIFFLLYLSTMRLKLFFMPQLFILSASLFRNSDSSFSIKISSFRKMILFAILIFFVSIKALPKLLSNLQHQAQFENDSMMDLLETIELNTHSDSIFGGSMSTMAAIMLSTGRRISKSSSLSYLLVTIRFMNLL</sequence>
<feature type="transmembrane region" description="Helical" evidence="8">
    <location>
        <begin position="522"/>
        <end position="540"/>
    </location>
</feature>
<evidence type="ECO:0000256" key="1">
    <source>
        <dbReference type="ARBA" id="ARBA00004141"/>
    </source>
</evidence>
<accession>A0A834VHA5</accession>
<dbReference type="EnsemblMetazoa" id="SSS_229s_mrna">
    <property type="protein sequence ID" value="KAF7495840.1"/>
    <property type="gene ID" value="SSS_229"/>
</dbReference>
<evidence type="ECO:0000256" key="2">
    <source>
        <dbReference type="ARBA" id="ARBA00008744"/>
    </source>
</evidence>
<feature type="transmembrane region" description="Helical" evidence="8">
    <location>
        <begin position="362"/>
        <end position="381"/>
    </location>
</feature>
<reference evidence="11" key="1">
    <citation type="journal article" date="2020" name="PLoS Negl. Trop. Dis.">
        <title>High-quality nuclear genome for Sarcoptes scabiei-A critical resource for a neglected parasite.</title>
        <authorList>
            <person name="Korhonen P.K."/>
            <person name="Gasser R.B."/>
            <person name="Ma G."/>
            <person name="Wang T."/>
            <person name="Stroehlein A.J."/>
            <person name="Young N.D."/>
            <person name="Ang C.S."/>
            <person name="Fernando D.D."/>
            <person name="Lu H.C."/>
            <person name="Taylor S."/>
            <person name="Reynolds S.L."/>
            <person name="Mofiz E."/>
            <person name="Najaraj S.H."/>
            <person name="Gowda H."/>
            <person name="Madugundu A."/>
            <person name="Renuse S."/>
            <person name="Holt D."/>
            <person name="Pandey A."/>
            <person name="Papenfuss A.T."/>
            <person name="Fischer K."/>
        </authorList>
    </citation>
    <scope>NUCLEOTIDE SEQUENCE [LARGE SCALE GENOMIC DNA]</scope>
</reference>
<dbReference type="Proteomes" id="UP000070412">
    <property type="component" value="Unassembled WGS sequence"/>
</dbReference>
<comment type="similarity">
    <text evidence="2">Belongs to the dpy-19 family.</text>
</comment>
<dbReference type="OrthoDB" id="6510770at2759"/>
<evidence type="ECO:0000256" key="3">
    <source>
        <dbReference type="ARBA" id="ARBA00022676"/>
    </source>
</evidence>